<keyword evidence="1" id="KW-0343">GTPase activation</keyword>
<dbReference type="GO" id="GO:0005096">
    <property type="term" value="F:GTPase activator activity"/>
    <property type="evidence" value="ECO:0007669"/>
    <property type="project" value="UniProtKB-KW"/>
</dbReference>
<dbReference type="PANTHER" id="PTHR14130:SF13">
    <property type="entry name" value="RHO GTPASE-ACTIVATING PROTEIN 44"/>
    <property type="match status" value="1"/>
</dbReference>
<dbReference type="GO" id="GO:0061001">
    <property type="term" value="P:regulation of dendritic spine morphogenesis"/>
    <property type="evidence" value="ECO:0007669"/>
    <property type="project" value="TreeGrafter"/>
</dbReference>
<proteinExistence type="predicted"/>
<dbReference type="InterPro" id="IPR047165">
    <property type="entry name" value="RHG17/44/SH3BP1-like"/>
</dbReference>
<organism evidence="2 3">
    <name type="scientific">Gambusia affinis</name>
    <name type="common">Western mosquitofish</name>
    <name type="synonym">Heterandria affinis</name>
    <dbReference type="NCBI Taxonomy" id="33528"/>
    <lineage>
        <taxon>Eukaryota</taxon>
        <taxon>Metazoa</taxon>
        <taxon>Chordata</taxon>
        <taxon>Craniata</taxon>
        <taxon>Vertebrata</taxon>
        <taxon>Euteleostomi</taxon>
        <taxon>Actinopterygii</taxon>
        <taxon>Neopterygii</taxon>
        <taxon>Teleostei</taxon>
        <taxon>Neoteleostei</taxon>
        <taxon>Acanthomorphata</taxon>
        <taxon>Ovalentaria</taxon>
        <taxon>Atherinomorphae</taxon>
        <taxon>Cyprinodontiformes</taxon>
        <taxon>Poeciliidae</taxon>
        <taxon>Poeciliinae</taxon>
        <taxon>Gambusia</taxon>
    </lineage>
</organism>
<dbReference type="Proteomes" id="UP000250572">
    <property type="component" value="Unassembled WGS sequence"/>
</dbReference>
<dbReference type="GO" id="GO:0098887">
    <property type="term" value="P:neurotransmitter receptor transport, endosome to postsynaptic membrane"/>
    <property type="evidence" value="ECO:0007669"/>
    <property type="project" value="TreeGrafter"/>
</dbReference>
<sequence length="227" mass="25354">MKKQFNRMRQLANQTVGRSTELIASLPFPLRTGRAACQAALGQKVFSAQHKGIRTRRDKSIKVNPRYHRQKRSPSSGVGWCSGVLCQQASDSLNLLLLLLQWPKRMQLMTSLTSLTEWLYQPHQHCSSALTYRLESSPRLLESQAEKTEVLSDDLLQTLALSCLVRVAACVQVEKRLDLVKQVTHSTHKKLTACLQGQQGTDTEKRSVKSPSVSAFLCDGDGKLHGD</sequence>
<dbReference type="GO" id="GO:0035021">
    <property type="term" value="P:negative regulation of Rac protein signal transduction"/>
    <property type="evidence" value="ECO:0007669"/>
    <property type="project" value="TreeGrafter"/>
</dbReference>
<evidence type="ECO:0000313" key="3">
    <source>
        <dbReference type="Proteomes" id="UP000250572"/>
    </source>
</evidence>
<dbReference type="GO" id="GO:0032956">
    <property type="term" value="P:regulation of actin cytoskeleton organization"/>
    <property type="evidence" value="ECO:0007669"/>
    <property type="project" value="TreeGrafter"/>
</dbReference>
<protein>
    <submittedName>
        <fullName evidence="2">Uncharacterized protein</fullName>
    </submittedName>
</protein>
<evidence type="ECO:0000256" key="1">
    <source>
        <dbReference type="ARBA" id="ARBA00022468"/>
    </source>
</evidence>
<dbReference type="AlphaFoldDB" id="A0A315V708"/>
<dbReference type="GO" id="GO:0043197">
    <property type="term" value="C:dendritic spine"/>
    <property type="evidence" value="ECO:0007669"/>
    <property type="project" value="TreeGrafter"/>
</dbReference>
<reference evidence="2 3" key="1">
    <citation type="journal article" date="2018" name="G3 (Bethesda)">
        <title>A High-Quality Reference Genome for the Invasive Mosquitofish Gambusia affinis Using a Chicago Library.</title>
        <authorList>
            <person name="Hoffberg S.L."/>
            <person name="Troendle N.J."/>
            <person name="Glenn T.C."/>
            <person name="Mahmud O."/>
            <person name="Louha S."/>
            <person name="Chalopin D."/>
            <person name="Bennetzen J.L."/>
            <person name="Mauricio R."/>
        </authorList>
    </citation>
    <scope>NUCLEOTIDE SEQUENCE [LARGE SCALE GENOMIC DNA]</scope>
    <source>
        <strain evidence="2">NE01/NJP1002.9</strain>
        <tissue evidence="2">Muscle</tissue>
    </source>
</reference>
<dbReference type="GO" id="GO:0048786">
    <property type="term" value="C:presynaptic active zone"/>
    <property type="evidence" value="ECO:0007669"/>
    <property type="project" value="TreeGrafter"/>
</dbReference>
<evidence type="ECO:0000313" key="2">
    <source>
        <dbReference type="EMBL" id="PWA17826.1"/>
    </source>
</evidence>
<accession>A0A315V708</accession>
<name>A0A315V708_GAMAF</name>
<dbReference type="GO" id="GO:0014069">
    <property type="term" value="C:postsynaptic density"/>
    <property type="evidence" value="ECO:0007669"/>
    <property type="project" value="TreeGrafter"/>
</dbReference>
<gene>
    <name evidence="2" type="ORF">CCH79_00008352</name>
</gene>
<dbReference type="GO" id="GO:0031256">
    <property type="term" value="C:leading edge membrane"/>
    <property type="evidence" value="ECO:0007669"/>
    <property type="project" value="TreeGrafter"/>
</dbReference>
<comment type="caution">
    <text evidence="2">The sequence shown here is derived from an EMBL/GenBank/DDBJ whole genome shotgun (WGS) entry which is preliminary data.</text>
</comment>
<dbReference type="PANTHER" id="PTHR14130">
    <property type="entry name" value="3BP-1 RELATED RHOGAP"/>
    <property type="match status" value="1"/>
</dbReference>
<dbReference type="EMBL" id="NHOQ01002357">
    <property type="protein sequence ID" value="PWA17826.1"/>
    <property type="molecule type" value="Genomic_DNA"/>
</dbReference>
<dbReference type="GO" id="GO:0098886">
    <property type="term" value="P:modification of dendritic spine"/>
    <property type="evidence" value="ECO:0007669"/>
    <property type="project" value="TreeGrafter"/>
</dbReference>
<keyword evidence="3" id="KW-1185">Reference proteome</keyword>